<keyword evidence="2" id="KW-1185">Reference proteome</keyword>
<evidence type="ECO:0000313" key="1">
    <source>
        <dbReference type="EnsemblPlants" id="PGSC0003DMT400060813"/>
    </source>
</evidence>
<reference evidence="2" key="1">
    <citation type="journal article" date="2011" name="Nature">
        <title>Genome sequence and analysis of the tuber crop potato.</title>
        <authorList>
            <consortium name="The Potato Genome Sequencing Consortium"/>
        </authorList>
    </citation>
    <scope>NUCLEOTIDE SEQUENCE [LARGE SCALE GENOMIC DNA]</scope>
    <source>
        <strain evidence="2">cv. DM1-3 516 R44</strain>
    </source>
</reference>
<dbReference type="Gramene" id="PGSC0003DMT400060813">
    <property type="protein sequence ID" value="PGSC0003DMT400060813"/>
    <property type="gene ID" value="PGSC0003DMG400023654"/>
</dbReference>
<proteinExistence type="predicted"/>
<reference evidence="1" key="2">
    <citation type="submission" date="2015-06" db="UniProtKB">
        <authorList>
            <consortium name="EnsemblPlants"/>
        </authorList>
    </citation>
    <scope>IDENTIFICATION</scope>
    <source>
        <strain evidence="1">DM1-3 516 R44</strain>
    </source>
</reference>
<protein>
    <submittedName>
        <fullName evidence="1">Uncharacterized protein</fullName>
    </submittedName>
</protein>
<organism evidence="1 2">
    <name type="scientific">Solanum tuberosum</name>
    <name type="common">Potato</name>
    <dbReference type="NCBI Taxonomy" id="4113"/>
    <lineage>
        <taxon>Eukaryota</taxon>
        <taxon>Viridiplantae</taxon>
        <taxon>Streptophyta</taxon>
        <taxon>Embryophyta</taxon>
        <taxon>Tracheophyta</taxon>
        <taxon>Spermatophyta</taxon>
        <taxon>Magnoliopsida</taxon>
        <taxon>eudicotyledons</taxon>
        <taxon>Gunneridae</taxon>
        <taxon>Pentapetalae</taxon>
        <taxon>asterids</taxon>
        <taxon>lamiids</taxon>
        <taxon>Solanales</taxon>
        <taxon>Solanaceae</taxon>
        <taxon>Solanoideae</taxon>
        <taxon>Solaneae</taxon>
        <taxon>Solanum</taxon>
    </lineage>
</organism>
<accession>M1C6G5</accession>
<dbReference type="EnsemblPlants" id="PGSC0003DMT400060813">
    <property type="protein sequence ID" value="PGSC0003DMT400060813"/>
    <property type="gene ID" value="PGSC0003DMG400023654"/>
</dbReference>
<sequence length="74" mass="8349">MSAEIKIAITSSAFILIRVLCSNRHYNNIPNVISQVDLGRVVCTQTLPLPWEVETRESVSDRPLAQGKAYQSRY</sequence>
<dbReference type="Proteomes" id="UP000011115">
    <property type="component" value="Unassembled WGS sequence"/>
</dbReference>
<dbReference type="InParanoid" id="M1C6G5"/>
<dbReference type="HOGENOM" id="CLU_2692606_0_0_1"/>
<evidence type="ECO:0000313" key="2">
    <source>
        <dbReference type="Proteomes" id="UP000011115"/>
    </source>
</evidence>
<name>M1C6G5_SOLTU</name>
<dbReference type="AlphaFoldDB" id="M1C6G5"/>
<dbReference type="PaxDb" id="4113-PGSC0003DMT400060813"/>